<feature type="region of interest" description="Disordered" evidence="1">
    <location>
        <begin position="1"/>
        <end position="72"/>
    </location>
</feature>
<protein>
    <submittedName>
        <fullName evidence="2">Uncharacterized protein</fullName>
    </submittedName>
</protein>
<gene>
    <name evidence="2" type="ORF">AAFF_G00314960</name>
</gene>
<sequence>MQNEPSRAWTEGESAKTAGILDTLRPPRHLPKIKGLSGLGQSEPESPANHDPEHAVWPGSNEESGHTTTFYW</sequence>
<organism evidence="2 3">
    <name type="scientific">Aldrovandia affinis</name>
    <dbReference type="NCBI Taxonomy" id="143900"/>
    <lineage>
        <taxon>Eukaryota</taxon>
        <taxon>Metazoa</taxon>
        <taxon>Chordata</taxon>
        <taxon>Craniata</taxon>
        <taxon>Vertebrata</taxon>
        <taxon>Euteleostomi</taxon>
        <taxon>Actinopterygii</taxon>
        <taxon>Neopterygii</taxon>
        <taxon>Teleostei</taxon>
        <taxon>Notacanthiformes</taxon>
        <taxon>Halosauridae</taxon>
        <taxon>Aldrovandia</taxon>
    </lineage>
</organism>
<keyword evidence="3" id="KW-1185">Reference proteome</keyword>
<comment type="caution">
    <text evidence="2">The sequence shown here is derived from an EMBL/GenBank/DDBJ whole genome shotgun (WGS) entry which is preliminary data.</text>
</comment>
<proteinExistence type="predicted"/>
<dbReference type="EMBL" id="JAINUG010000468">
    <property type="protein sequence ID" value="KAJ8367548.1"/>
    <property type="molecule type" value="Genomic_DNA"/>
</dbReference>
<reference evidence="2" key="1">
    <citation type="journal article" date="2023" name="Science">
        <title>Genome structures resolve the early diversification of teleost fishes.</title>
        <authorList>
            <person name="Parey E."/>
            <person name="Louis A."/>
            <person name="Montfort J."/>
            <person name="Bouchez O."/>
            <person name="Roques C."/>
            <person name="Iampietro C."/>
            <person name="Lluch J."/>
            <person name="Castinel A."/>
            <person name="Donnadieu C."/>
            <person name="Desvignes T."/>
            <person name="Floi Bucao C."/>
            <person name="Jouanno E."/>
            <person name="Wen M."/>
            <person name="Mejri S."/>
            <person name="Dirks R."/>
            <person name="Jansen H."/>
            <person name="Henkel C."/>
            <person name="Chen W.J."/>
            <person name="Zahm M."/>
            <person name="Cabau C."/>
            <person name="Klopp C."/>
            <person name="Thompson A.W."/>
            <person name="Robinson-Rechavi M."/>
            <person name="Braasch I."/>
            <person name="Lecointre G."/>
            <person name="Bobe J."/>
            <person name="Postlethwait J.H."/>
            <person name="Berthelot C."/>
            <person name="Roest Crollius H."/>
            <person name="Guiguen Y."/>
        </authorList>
    </citation>
    <scope>NUCLEOTIDE SEQUENCE</scope>
    <source>
        <strain evidence="2">NC1722</strain>
    </source>
</reference>
<dbReference type="Proteomes" id="UP001221898">
    <property type="component" value="Unassembled WGS sequence"/>
</dbReference>
<accession>A0AAD7R7A6</accession>
<name>A0AAD7R7A6_9TELE</name>
<dbReference type="AlphaFoldDB" id="A0AAD7R7A6"/>
<evidence type="ECO:0000256" key="1">
    <source>
        <dbReference type="SAM" id="MobiDB-lite"/>
    </source>
</evidence>
<evidence type="ECO:0000313" key="3">
    <source>
        <dbReference type="Proteomes" id="UP001221898"/>
    </source>
</evidence>
<evidence type="ECO:0000313" key="2">
    <source>
        <dbReference type="EMBL" id="KAJ8367548.1"/>
    </source>
</evidence>